<protein>
    <recommendedName>
        <fullName evidence="3">Kinesin light chain</fullName>
    </recommendedName>
</protein>
<dbReference type="Gene3D" id="1.25.40.10">
    <property type="entry name" value="Tetratricopeptide repeat domain"/>
    <property type="match status" value="1"/>
</dbReference>
<evidence type="ECO:0008006" key="3">
    <source>
        <dbReference type="Google" id="ProtNLM"/>
    </source>
</evidence>
<dbReference type="InterPro" id="IPR011990">
    <property type="entry name" value="TPR-like_helical_dom_sf"/>
</dbReference>
<dbReference type="EMBL" id="JAUEDM010000009">
    <property type="protein sequence ID" value="KAK3312146.1"/>
    <property type="molecule type" value="Genomic_DNA"/>
</dbReference>
<organism evidence="1 2">
    <name type="scientific">Apodospora peruviana</name>
    <dbReference type="NCBI Taxonomy" id="516989"/>
    <lineage>
        <taxon>Eukaryota</taxon>
        <taxon>Fungi</taxon>
        <taxon>Dikarya</taxon>
        <taxon>Ascomycota</taxon>
        <taxon>Pezizomycotina</taxon>
        <taxon>Sordariomycetes</taxon>
        <taxon>Sordariomycetidae</taxon>
        <taxon>Sordariales</taxon>
        <taxon>Lasiosphaeriaceae</taxon>
        <taxon>Apodospora</taxon>
    </lineage>
</organism>
<dbReference type="Proteomes" id="UP001283341">
    <property type="component" value="Unassembled WGS sequence"/>
</dbReference>
<dbReference type="PANTHER" id="PTHR46082">
    <property type="entry name" value="ATP/GTP-BINDING PROTEIN-RELATED"/>
    <property type="match status" value="1"/>
</dbReference>
<accession>A0AAE0HSZ5</accession>
<name>A0AAE0HSZ5_9PEZI</name>
<reference evidence="1" key="2">
    <citation type="submission" date="2023-06" db="EMBL/GenBank/DDBJ databases">
        <authorList>
            <consortium name="Lawrence Berkeley National Laboratory"/>
            <person name="Haridas S."/>
            <person name="Hensen N."/>
            <person name="Bonometti L."/>
            <person name="Westerberg I."/>
            <person name="Brannstrom I.O."/>
            <person name="Guillou S."/>
            <person name="Cros-Aarteil S."/>
            <person name="Calhoun S."/>
            <person name="Kuo A."/>
            <person name="Mondo S."/>
            <person name="Pangilinan J."/>
            <person name="Riley R."/>
            <person name="Labutti K."/>
            <person name="Andreopoulos B."/>
            <person name="Lipzen A."/>
            <person name="Chen C."/>
            <person name="Yanf M."/>
            <person name="Daum C."/>
            <person name="Ng V."/>
            <person name="Clum A."/>
            <person name="Steindorff A."/>
            <person name="Ohm R."/>
            <person name="Martin F."/>
            <person name="Silar P."/>
            <person name="Natvig D."/>
            <person name="Lalanne C."/>
            <person name="Gautier V."/>
            <person name="Ament-Velasquez S.L."/>
            <person name="Kruys A."/>
            <person name="Hutchinson M.I."/>
            <person name="Powell A.J."/>
            <person name="Barry K."/>
            <person name="Miller A.N."/>
            <person name="Grigoriev I.V."/>
            <person name="Debuchy R."/>
            <person name="Gladieux P."/>
            <person name="Thoren M.H."/>
            <person name="Johannesson H."/>
        </authorList>
    </citation>
    <scope>NUCLEOTIDE SEQUENCE</scope>
    <source>
        <strain evidence="1">CBS 118394</strain>
    </source>
</reference>
<sequence length="229" mass="26364">MESSEEDSSDTNQLILLQGFFEEMRQTHGEDHPDTLATMRALAFALGKTEDYEEHKSFFYRLLESQKRASDDQSRMHKILANLAHALGQQGKSREETQILKGLLAWEIAILGPDHDDVYATMARAARLQIDKENMPQAALLYRTMWDWKKRVVGEDHVDTVSILALLEAMLWHSHGRDQAVRLSQTVFDVRKRVLGDMHHDTVRARETLNRDRNRAPRCGGACFPIRPR</sequence>
<keyword evidence="2" id="KW-1185">Reference proteome</keyword>
<dbReference type="AlphaFoldDB" id="A0AAE0HSZ5"/>
<dbReference type="InterPro" id="IPR053137">
    <property type="entry name" value="NLR-like"/>
</dbReference>
<gene>
    <name evidence="1" type="ORF">B0H66DRAFT_485655</name>
</gene>
<proteinExistence type="predicted"/>
<reference evidence="1" key="1">
    <citation type="journal article" date="2023" name="Mol. Phylogenet. Evol.">
        <title>Genome-scale phylogeny and comparative genomics of the fungal order Sordariales.</title>
        <authorList>
            <person name="Hensen N."/>
            <person name="Bonometti L."/>
            <person name="Westerberg I."/>
            <person name="Brannstrom I.O."/>
            <person name="Guillou S."/>
            <person name="Cros-Aarteil S."/>
            <person name="Calhoun S."/>
            <person name="Haridas S."/>
            <person name="Kuo A."/>
            <person name="Mondo S."/>
            <person name="Pangilinan J."/>
            <person name="Riley R."/>
            <person name="LaButti K."/>
            <person name="Andreopoulos B."/>
            <person name="Lipzen A."/>
            <person name="Chen C."/>
            <person name="Yan M."/>
            <person name="Daum C."/>
            <person name="Ng V."/>
            <person name="Clum A."/>
            <person name="Steindorff A."/>
            <person name="Ohm R.A."/>
            <person name="Martin F."/>
            <person name="Silar P."/>
            <person name="Natvig D.O."/>
            <person name="Lalanne C."/>
            <person name="Gautier V."/>
            <person name="Ament-Velasquez S.L."/>
            <person name="Kruys A."/>
            <person name="Hutchinson M.I."/>
            <person name="Powell A.J."/>
            <person name="Barry K."/>
            <person name="Miller A.N."/>
            <person name="Grigoriev I.V."/>
            <person name="Debuchy R."/>
            <person name="Gladieux P."/>
            <person name="Hiltunen Thoren M."/>
            <person name="Johannesson H."/>
        </authorList>
    </citation>
    <scope>NUCLEOTIDE SEQUENCE</scope>
    <source>
        <strain evidence="1">CBS 118394</strain>
    </source>
</reference>
<comment type="caution">
    <text evidence="1">The sequence shown here is derived from an EMBL/GenBank/DDBJ whole genome shotgun (WGS) entry which is preliminary data.</text>
</comment>
<dbReference type="PANTHER" id="PTHR46082:SF6">
    <property type="entry name" value="AAA+ ATPASE DOMAIN-CONTAINING PROTEIN-RELATED"/>
    <property type="match status" value="1"/>
</dbReference>
<evidence type="ECO:0000313" key="1">
    <source>
        <dbReference type="EMBL" id="KAK3312146.1"/>
    </source>
</evidence>
<evidence type="ECO:0000313" key="2">
    <source>
        <dbReference type="Proteomes" id="UP001283341"/>
    </source>
</evidence>